<reference evidence="1 2" key="1">
    <citation type="submission" date="2012-12" db="EMBL/GenBank/DDBJ databases">
        <title>Genome Assembly of Photobacterium sp. AK15.</title>
        <authorList>
            <person name="Khatri I."/>
            <person name="Vaidya B."/>
            <person name="Srinivas T.N.R."/>
            <person name="Subramanian S."/>
            <person name="Pinnaka A."/>
        </authorList>
    </citation>
    <scope>NUCLEOTIDE SEQUENCE [LARGE SCALE GENOMIC DNA]</scope>
    <source>
        <strain evidence="1 2">AK15</strain>
    </source>
</reference>
<name>L8JD90_9GAMM</name>
<dbReference type="PATRIC" id="fig|1056511.3.peg.1328"/>
<dbReference type="AlphaFoldDB" id="L8JD90"/>
<protein>
    <submittedName>
        <fullName evidence="1">Uncharacterized protein</fullName>
    </submittedName>
</protein>
<sequence length="38" mass="4236">MLLSYKGSIVDILDIAIGIPVFEIEPTSLYIHVFKGDK</sequence>
<evidence type="ECO:0000313" key="1">
    <source>
        <dbReference type="EMBL" id="ELR66801.1"/>
    </source>
</evidence>
<keyword evidence="2" id="KW-1185">Reference proteome</keyword>
<dbReference type="EMBL" id="AMZO01000006">
    <property type="protein sequence ID" value="ELR66801.1"/>
    <property type="molecule type" value="Genomic_DNA"/>
</dbReference>
<organism evidence="1 2">
    <name type="scientific">Photobacterium marinum</name>
    <dbReference type="NCBI Taxonomy" id="1056511"/>
    <lineage>
        <taxon>Bacteria</taxon>
        <taxon>Pseudomonadati</taxon>
        <taxon>Pseudomonadota</taxon>
        <taxon>Gammaproteobacteria</taxon>
        <taxon>Vibrionales</taxon>
        <taxon>Vibrionaceae</taxon>
        <taxon>Photobacterium</taxon>
    </lineage>
</organism>
<gene>
    <name evidence="1" type="ORF">C942_04499</name>
</gene>
<evidence type="ECO:0000313" key="2">
    <source>
        <dbReference type="Proteomes" id="UP000011134"/>
    </source>
</evidence>
<comment type="caution">
    <text evidence="1">The sequence shown here is derived from an EMBL/GenBank/DDBJ whole genome shotgun (WGS) entry which is preliminary data.</text>
</comment>
<proteinExistence type="predicted"/>
<dbReference type="Proteomes" id="UP000011134">
    <property type="component" value="Unassembled WGS sequence"/>
</dbReference>
<accession>L8JD90</accession>